<protein>
    <recommendedName>
        <fullName evidence="3">Nucleotidyl transferase AbiEii/AbiGii toxin family protein</fullName>
    </recommendedName>
</protein>
<sequence length="191" mass="21883">MEQIDPRHLLIKVAKILERLKIPYVITGGMAVLIWGRPRFTADIDIVVEMQAEKIDGLGKALIELGKAGYVDKEAMEQALEHRGEFNFIDGETGVKVDFWIKKGTKFGLQEFKKKKAKIIKGQRVYFISPENLILSKLEWYQKSQSTRHLEDIASILKISGAKLDTRYLKQWAKKLKVSDVLSKLISNRPE</sequence>
<evidence type="ECO:0000313" key="2">
    <source>
        <dbReference type="Proteomes" id="UP000228561"/>
    </source>
</evidence>
<dbReference type="InterPro" id="IPR014942">
    <property type="entry name" value="AbiEii"/>
</dbReference>
<evidence type="ECO:0008006" key="3">
    <source>
        <dbReference type="Google" id="ProtNLM"/>
    </source>
</evidence>
<reference evidence="2" key="1">
    <citation type="submission" date="2017-09" db="EMBL/GenBank/DDBJ databases">
        <title>Depth-based differentiation of microbial function through sediment-hosted aquifers and enrichment of novel symbionts in the deep terrestrial subsurface.</title>
        <authorList>
            <person name="Probst A.J."/>
            <person name="Ladd B."/>
            <person name="Jarett J.K."/>
            <person name="Geller-Mcgrath D.E."/>
            <person name="Sieber C.M.K."/>
            <person name="Emerson J.B."/>
            <person name="Anantharaman K."/>
            <person name="Thomas B.C."/>
            <person name="Malmstrom R."/>
            <person name="Stieglmeier M."/>
            <person name="Klingl A."/>
            <person name="Woyke T."/>
            <person name="Ryan C.M."/>
            <person name="Banfield J.F."/>
        </authorList>
    </citation>
    <scope>NUCLEOTIDE SEQUENCE [LARGE SCALE GENOMIC DNA]</scope>
</reference>
<name>A0A2M7B8V5_9BACT</name>
<dbReference type="EMBL" id="PEVG01000024">
    <property type="protein sequence ID" value="PIU99499.1"/>
    <property type="molecule type" value="Genomic_DNA"/>
</dbReference>
<proteinExistence type="predicted"/>
<dbReference type="SUPFAM" id="SSF81301">
    <property type="entry name" value="Nucleotidyltransferase"/>
    <property type="match status" value="1"/>
</dbReference>
<dbReference type="AlphaFoldDB" id="A0A2M7B8V5"/>
<accession>A0A2M7B8V5</accession>
<evidence type="ECO:0000313" key="1">
    <source>
        <dbReference type="EMBL" id="PIU99499.1"/>
    </source>
</evidence>
<dbReference type="Pfam" id="PF08843">
    <property type="entry name" value="AbiEii"/>
    <property type="match status" value="1"/>
</dbReference>
<gene>
    <name evidence="1" type="ORF">COS58_01990</name>
</gene>
<dbReference type="InterPro" id="IPR043519">
    <property type="entry name" value="NT_sf"/>
</dbReference>
<organism evidence="1 2">
    <name type="scientific">Candidatus Tagabacteria bacterium CG03_land_8_20_14_0_80_41_22</name>
    <dbReference type="NCBI Taxonomy" id="1975020"/>
    <lineage>
        <taxon>Bacteria</taxon>
        <taxon>Candidatus Tagaibacteriota</taxon>
    </lineage>
</organism>
<dbReference type="Proteomes" id="UP000228561">
    <property type="component" value="Unassembled WGS sequence"/>
</dbReference>
<dbReference type="Gene3D" id="3.30.460.40">
    <property type="match status" value="1"/>
</dbReference>
<comment type="caution">
    <text evidence="1">The sequence shown here is derived from an EMBL/GenBank/DDBJ whole genome shotgun (WGS) entry which is preliminary data.</text>
</comment>